<gene>
    <name evidence="12" type="ORF">ERS852407_06146</name>
</gene>
<keyword evidence="5" id="KW-0862">Zinc</keyword>
<keyword evidence="3" id="KW-0815">Transposition</keyword>
<dbReference type="GO" id="GO:0032196">
    <property type="term" value="P:transposition"/>
    <property type="evidence" value="ECO:0007669"/>
    <property type="project" value="UniProtKB-KW"/>
</dbReference>
<name>A0A174NT74_9FIRM</name>
<evidence type="ECO:0000256" key="7">
    <source>
        <dbReference type="ARBA" id="ARBA00023172"/>
    </source>
</evidence>
<dbReference type="NCBIfam" id="NF040570">
    <property type="entry name" value="guided_TnpB"/>
    <property type="match status" value="1"/>
</dbReference>
<keyword evidence="7" id="KW-0233">DNA recombination</keyword>
<dbReference type="GO" id="GO:0046872">
    <property type="term" value="F:metal ion binding"/>
    <property type="evidence" value="ECO:0007669"/>
    <property type="project" value="UniProtKB-KW"/>
</dbReference>
<reference evidence="12 13" key="1">
    <citation type="submission" date="2015-09" db="EMBL/GenBank/DDBJ databases">
        <authorList>
            <consortium name="Pathogen Informatics"/>
        </authorList>
    </citation>
    <scope>NUCLEOTIDE SEQUENCE [LARGE SCALE GENOMIC DNA]</scope>
    <source>
        <strain evidence="12 13">2789STDY5608850</strain>
    </source>
</reference>
<dbReference type="RefSeq" id="WP_055661027.1">
    <property type="nucleotide sequence ID" value="NZ_CABIXC010000050.1"/>
</dbReference>
<dbReference type="AlphaFoldDB" id="A0A174NT74"/>
<protein>
    <submittedName>
        <fullName evidence="12">Transposase, IS605 OrfB family, central region</fullName>
    </submittedName>
</protein>
<dbReference type="Pfam" id="PF01385">
    <property type="entry name" value="OrfB_IS605"/>
    <property type="match status" value="1"/>
</dbReference>
<dbReference type="InterPro" id="IPR010095">
    <property type="entry name" value="Cas12f1-like_TNB"/>
</dbReference>
<accession>A0A174NT74</accession>
<evidence type="ECO:0000256" key="5">
    <source>
        <dbReference type="ARBA" id="ARBA00022833"/>
    </source>
</evidence>
<dbReference type="Pfam" id="PF12323">
    <property type="entry name" value="HTH_OrfB_IS605"/>
    <property type="match status" value="1"/>
</dbReference>
<keyword evidence="8" id="KW-0175">Coiled coil</keyword>
<evidence type="ECO:0000256" key="3">
    <source>
        <dbReference type="ARBA" id="ARBA00022578"/>
    </source>
</evidence>
<evidence type="ECO:0000256" key="2">
    <source>
        <dbReference type="ARBA" id="ARBA00011044"/>
    </source>
</evidence>
<comment type="similarity">
    <text evidence="2">In the N-terminal section; belongs to the transposase 2 family.</text>
</comment>
<proteinExistence type="inferred from homology"/>
<feature type="domain" description="Probable transposase IS891/IS1136/IS1341" evidence="9">
    <location>
        <begin position="166"/>
        <end position="280"/>
    </location>
</feature>
<dbReference type="GO" id="GO:0003677">
    <property type="term" value="F:DNA binding"/>
    <property type="evidence" value="ECO:0007669"/>
    <property type="project" value="UniProtKB-KW"/>
</dbReference>
<dbReference type="EMBL" id="CYZE01000050">
    <property type="protein sequence ID" value="CUP51904.1"/>
    <property type="molecule type" value="Genomic_DNA"/>
</dbReference>
<dbReference type="InterPro" id="IPR051399">
    <property type="entry name" value="RNA-guided_DNA_endo/Transpos"/>
</dbReference>
<evidence type="ECO:0000259" key="9">
    <source>
        <dbReference type="Pfam" id="PF01385"/>
    </source>
</evidence>
<sequence>MNRAYKYRVYPTAEQEQLLTDTFGSCRFVYNHYLALQSENCQQGKAYRNKTACNNDCSRILKQEQPWLKQVDKFALTNAIYALDSAYRRFFRRQGGYPRFKSRHHSRMSYTTNYTNGNIAVLAGEIKLPKLGKVGAVVHRRAPEDWRLKQATVSRESDGSYYVSVLYEYEAAIMPQAVNPEQVIGLDYKSDGLYMDSDGRCCGMPHYYRKNQKKLTKAQRKLKAKQLQSVNYRKQQKKIARIAKKAANQRKDYLHKKSTEIANRYDLVCVEDLSLRALANRGFGNGKATMDNGYGSFLTMLKYKLEERGKRLIRIEKWYASSKTCSRCGAVKMMPLSVRRYECNCGMSMDRDLNAAINIRNRGYEIYLKAA</sequence>
<feature type="domain" description="Cas12f1-like TNB" evidence="10">
    <location>
        <begin position="294"/>
        <end position="359"/>
    </location>
</feature>
<dbReference type="InterPro" id="IPR001959">
    <property type="entry name" value="Transposase"/>
</dbReference>
<dbReference type="PANTHER" id="PTHR30405">
    <property type="entry name" value="TRANSPOSASE"/>
    <property type="match status" value="1"/>
</dbReference>
<dbReference type="PANTHER" id="PTHR30405:SF25">
    <property type="entry name" value="RNA-GUIDED DNA ENDONUCLEASE INSQ-RELATED"/>
    <property type="match status" value="1"/>
</dbReference>
<evidence type="ECO:0000256" key="4">
    <source>
        <dbReference type="ARBA" id="ARBA00022723"/>
    </source>
</evidence>
<evidence type="ECO:0000256" key="8">
    <source>
        <dbReference type="SAM" id="Coils"/>
    </source>
</evidence>
<dbReference type="InterPro" id="IPR021027">
    <property type="entry name" value="Transposase_put_HTH"/>
</dbReference>
<evidence type="ECO:0000313" key="12">
    <source>
        <dbReference type="EMBL" id="CUP51904.1"/>
    </source>
</evidence>
<evidence type="ECO:0000313" key="13">
    <source>
        <dbReference type="Proteomes" id="UP000095651"/>
    </source>
</evidence>
<evidence type="ECO:0000256" key="6">
    <source>
        <dbReference type="ARBA" id="ARBA00023125"/>
    </source>
</evidence>
<organism evidence="12 13">
    <name type="scientific">Hungatella hathewayi</name>
    <dbReference type="NCBI Taxonomy" id="154046"/>
    <lineage>
        <taxon>Bacteria</taxon>
        <taxon>Bacillati</taxon>
        <taxon>Bacillota</taxon>
        <taxon>Clostridia</taxon>
        <taxon>Lachnospirales</taxon>
        <taxon>Lachnospiraceae</taxon>
        <taxon>Hungatella</taxon>
    </lineage>
</organism>
<keyword evidence="4" id="KW-0479">Metal-binding</keyword>
<evidence type="ECO:0000259" key="11">
    <source>
        <dbReference type="Pfam" id="PF12323"/>
    </source>
</evidence>
<evidence type="ECO:0000256" key="1">
    <source>
        <dbReference type="ARBA" id="ARBA00008761"/>
    </source>
</evidence>
<dbReference type="GO" id="GO:0006310">
    <property type="term" value="P:DNA recombination"/>
    <property type="evidence" value="ECO:0007669"/>
    <property type="project" value="UniProtKB-KW"/>
</dbReference>
<dbReference type="Proteomes" id="UP000095651">
    <property type="component" value="Unassembled WGS sequence"/>
</dbReference>
<feature type="coiled-coil region" evidence="8">
    <location>
        <begin position="208"/>
        <end position="252"/>
    </location>
</feature>
<dbReference type="Pfam" id="PF07282">
    <property type="entry name" value="Cas12f1-like_TNB"/>
    <property type="match status" value="1"/>
</dbReference>
<keyword evidence="6" id="KW-0238">DNA-binding</keyword>
<comment type="similarity">
    <text evidence="1">In the C-terminal section; belongs to the transposase 35 family.</text>
</comment>
<evidence type="ECO:0000259" key="10">
    <source>
        <dbReference type="Pfam" id="PF07282"/>
    </source>
</evidence>
<feature type="domain" description="Transposase putative helix-turn-helix" evidence="11">
    <location>
        <begin position="1"/>
        <end position="45"/>
    </location>
</feature>